<evidence type="ECO:0000313" key="1">
    <source>
        <dbReference type="EMBL" id="GAG62951.1"/>
    </source>
</evidence>
<sequence length="43" mass="4780">MIALIPNLTLVAIFFIVRQVLMNIASPIYTAFVMEAVPDEEKG</sequence>
<comment type="caution">
    <text evidence="1">The sequence shown here is derived from an EMBL/GenBank/DDBJ whole genome shotgun (WGS) entry which is preliminary data.</text>
</comment>
<proteinExistence type="predicted"/>
<feature type="non-terminal residue" evidence="1">
    <location>
        <position position="43"/>
    </location>
</feature>
<dbReference type="AlphaFoldDB" id="X1ASX7"/>
<name>X1ASX7_9ZZZZ</name>
<gene>
    <name evidence="1" type="ORF">S01H4_04280</name>
</gene>
<reference evidence="1" key="1">
    <citation type="journal article" date="2014" name="Front. Microbiol.">
        <title>High frequency of phylogenetically diverse reductive dehalogenase-homologous genes in deep subseafloor sedimentary metagenomes.</title>
        <authorList>
            <person name="Kawai M."/>
            <person name="Futagami T."/>
            <person name="Toyoda A."/>
            <person name="Takaki Y."/>
            <person name="Nishi S."/>
            <person name="Hori S."/>
            <person name="Arai W."/>
            <person name="Tsubouchi T."/>
            <person name="Morono Y."/>
            <person name="Uchiyama I."/>
            <person name="Ito T."/>
            <person name="Fujiyama A."/>
            <person name="Inagaki F."/>
            <person name="Takami H."/>
        </authorList>
    </citation>
    <scope>NUCLEOTIDE SEQUENCE</scope>
    <source>
        <strain evidence="1">Expedition CK06-06</strain>
    </source>
</reference>
<organism evidence="1">
    <name type="scientific">marine sediment metagenome</name>
    <dbReference type="NCBI Taxonomy" id="412755"/>
    <lineage>
        <taxon>unclassified sequences</taxon>
        <taxon>metagenomes</taxon>
        <taxon>ecological metagenomes</taxon>
    </lineage>
</organism>
<dbReference type="EMBL" id="BART01001134">
    <property type="protein sequence ID" value="GAG62951.1"/>
    <property type="molecule type" value="Genomic_DNA"/>
</dbReference>
<protein>
    <submittedName>
        <fullName evidence="1">Uncharacterized protein</fullName>
    </submittedName>
</protein>
<accession>X1ASX7</accession>